<dbReference type="PANTHER" id="PTHR43656:SF2">
    <property type="entry name" value="BINDING OXIDOREDUCTASE, PUTATIVE (AFU_ORTHOLOGUE AFUA_2G08260)-RELATED"/>
    <property type="match status" value="1"/>
</dbReference>
<organism evidence="4 5">
    <name type="scientific">Staphylococcus aureus subsp. aureus MN8</name>
    <dbReference type="NCBI Taxonomy" id="548470"/>
    <lineage>
        <taxon>Bacteria</taxon>
        <taxon>Bacillati</taxon>
        <taxon>Bacillota</taxon>
        <taxon>Bacilli</taxon>
        <taxon>Bacillales</taxon>
        <taxon>Staphylococcaceae</taxon>
        <taxon>Staphylococcus</taxon>
    </lineage>
</organism>
<dbReference type="CDD" id="cd04735">
    <property type="entry name" value="OYE_like_4_FMN"/>
    <property type="match status" value="1"/>
</dbReference>
<reference evidence="4 5" key="1">
    <citation type="submission" date="2010-05" db="EMBL/GenBank/DDBJ databases">
        <authorList>
            <person name="Muzny D."/>
            <person name="Qin X."/>
            <person name="Buhay C."/>
            <person name="Dugan-Rocha S."/>
            <person name="Ding Y."/>
            <person name="Chen G."/>
            <person name="Hawes A."/>
            <person name="Holder M."/>
            <person name="Jhangiani S."/>
            <person name="Johnson A."/>
            <person name="Khan Z."/>
            <person name="Li Z."/>
            <person name="Liu W."/>
            <person name="Liu X."/>
            <person name="Perez L."/>
            <person name="Shen H."/>
            <person name="Wang Q."/>
            <person name="Watt J."/>
            <person name="Xi L."/>
            <person name="Xin Y."/>
            <person name="Zhou J."/>
            <person name="Deng J."/>
            <person name="Jiang H."/>
            <person name="Liu Y."/>
            <person name="Qu J."/>
            <person name="Song X.-Z."/>
            <person name="Zhang L."/>
            <person name="Villasana D."/>
            <person name="Johnson A."/>
            <person name="Liu J."/>
            <person name="Liyanage D."/>
            <person name="Lorensuhewa L."/>
            <person name="Robinson T."/>
            <person name="Song A."/>
            <person name="Song B.-B."/>
            <person name="Dinh H."/>
            <person name="Thornton R."/>
            <person name="Coyle M."/>
            <person name="Francisco L."/>
            <person name="Jackson L."/>
            <person name="Javaid M."/>
            <person name="Korchina V."/>
            <person name="Kovar C."/>
            <person name="Mata R."/>
            <person name="Mathew T."/>
            <person name="Ngo R."/>
            <person name="Nguyen L."/>
            <person name="Nguyen N."/>
            <person name="Okwuonu G."/>
            <person name="Ongeri F."/>
            <person name="Pham C."/>
            <person name="Simmons D."/>
            <person name="Wilczek-Boney K."/>
            <person name="Hale W."/>
            <person name="Jakkamsetti A."/>
            <person name="Pham P."/>
            <person name="Ruth R."/>
            <person name="San Lucas F."/>
            <person name="Warren J."/>
            <person name="Zhang J."/>
            <person name="Zhao Z."/>
            <person name="Zhou C."/>
            <person name="Zhu D."/>
            <person name="Lee S."/>
            <person name="Bess C."/>
            <person name="Blankenburg K."/>
            <person name="Forbes L."/>
            <person name="Fu Q."/>
            <person name="Gubbala S."/>
            <person name="Hirani K."/>
            <person name="Jayaseelan J.C."/>
            <person name="Lara F."/>
            <person name="Munidasa M."/>
            <person name="Palculict T."/>
            <person name="Patil S."/>
            <person name="Pu L.-L."/>
            <person name="Saada N."/>
            <person name="Tang L."/>
            <person name="Weissenberger G."/>
            <person name="Zhu Y."/>
            <person name="Hemphill L."/>
            <person name="Shang Y."/>
            <person name="Youmans B."/>
            <person name="Ayvaz T."/>
            <person name="Ross M."/>
            <person name="Santibanez J."/>
            <person name="Aqrawi P."/>
            <person name="Gross S."/>
            <person name="Joshi V."/>
            <person name="Fowler G."/>
            <person name="Nazareth L."/>
            <person name="Reid J."/>
            <person name="Worley K."/>
            <person name="Petrosino J."/>
            <person name="Highlander S."/>
            <person name="Gibbs R."/>
        </authorList>
    </citation>
    <scope>NUCLEOTIDE SEQUENCE [LARGE SCALE GENOMIC DNA]</scope>
    <source>
        <strain evidence="4 5">MN8</strain>
    </source>
</reference>
<accession>A0A0E1XBJ2</accession>
<dbReference type="GO" id="GO:0010181">
    <property type="term" value="F:FMN binding"/>
    <property type="evidence" value="ECO:0007669"/>
    <property type="project" value="InterPro"/>
</dbReference>
<dbReference type="InterPro" id="IPR001155">
    <property type="entry name" value="OxRdtase_FMN_N"/>
</dbReference>
<proteinExistence type="predicted"/>
<keyword evidence="1" id="KW-0285">Flavoprotein</keyword>
<dbReference type="Gene3D" id="3.20.20.70">
    <property type="entry name" value="Aldolase class I"/>
    <property type="match status" value="1"/>
</dbReference>
<evidence type="ECO:0000313" key="5">
    <source>
        <dbReference type="Proteomes" id="UP000003455"/>
    </source>
</evidence>
<dbReference type="AlphaFoldDB" id="A0A0E1XBJ2"/>
<evidence type="ECO:0000259" key="3">
    <source>
        <dbReference type="Pfam" id="PF00724"/>
    </source>
</evidence>
<evidence type="ECO:0000256" key="2">
    <source>
        <dbReference type="ARBA" id="ARBA00023002"/>
    </source>
</evidence>
<keyword evidence="2" id="KW-0560">Oxidoreductase</keyword>
<gene>
    <name evidence="4" type="ORF">HMPREF0769_10160</name>
</gene>
<dbReference type="PANTHER" id="PTHR43656">
    <property type="entry name" value="BINDING OXIDOREDUCTASE, PUTATIVE (AFU_ORTHOLOGUE AFUA_2G08260)-RELATED"/>
    <property type="match status" value="1"/>
</dbReference>
<protein>
    <submittedName>
        <fullName evidence="4">Oxidoreductase, FAD/FMN-binding protein</fullName>
    </submittedName>
</protein>
<dbReference type="GO" id="GO:0016491">
    <property type="term" value="F:oxidoreductase activity"/>
    <property type="evidence" value="ECO:0007669"/>
    <property type="project" value="UniProtKB-KW"/>
</dbReference>
<dbReference type="Proteomes" id="UP000003455">
    <property type="component" value="Chromosome"/>
</dbReference>
<comment type="caution">
    <text evidence="4">The sequence shown here is derived from an EMBL/GenBank/DDBJ whole genome shotgun (WGS) entry which is preliminary data.</text>
</comment>
<dbReference type="InterPro" id="IPR051799">
    <property type="entry name" value="NADH_flavin_oxidoreductase"/>
</dbReference>
<dbReference type="InterPro" id="IPR013785">
    <property type="entry name" value="Aldolase_TIM"/>
</dbReference>
<dbReference type="Pfam" id="PF00724">
    <property type="entry name" value="Oxidored_FMN"/>
    <property type="match status" value="1"/>
</dbReference>
<dbReference type="SUPFAM" id="SSF51395">
    <property type="entry name" value="FMN-linked oxidoreductases"/>
    <property type="match status" value="1"/>
</dbReference>
<dbReference type="EMBL" id="ACJA02000001">
    <property type="protein sequence ID" value="EFH96158.1"/>
    <property type="molecule type" value="Genomic_DNA"/>
</dbReference>
<dbReference type="HOGENOM" id="CLU_012153_2_3_9"/>
<evidence type="ECO:0000256" key="1">
    <source>
        <dbReference type="ARBA" id="ARBA00022630"/>
    </source>
</evidence>
<dbReference type="RefSeq" id="WP_000286469.1">
    <property type="nucleotide sequence ID" value="NZ_CM000952.1"/>
</dbReference>
<name>A0A0E1XBJ2_STAAU</name>
<feature type="domain" description="NADH:flavin oxidoreductase/NADH oxidase N-terminal" evidence="3">
    <location>
        <begin position="11"/>
        <end position="345"/>
    </location>
</feature>
<sequence length="404" mass="45259">MYRYKPLLQSIHLPNGIKISNRFVLSPMTVNASTKEGYITKADLAYAARRSNSAGMQVTGAAYIEPYGQLFEYGFNIDHDACIPGLTNMASTMKQHGSLAIIQLAHAGRFSNQAILNFGKVYGPSPMTLHSPIEHDVIAMSHEKINSIIQQYRDATLRAIKAGFDGVEISIAQRLLIQTFFSTFSNKRTDHYGADSLKNRARLCLEVMRAVQEVIDKEAPDNFILGFRATPEETRGSDLGYTIDEFNQLIDWVMDVSNIQYLAIASWGRHIYQNTSRTPGEHFGRPVNQIVYEHLAGRIPLIASGGINSPESALDALQHADMVGMSSPFVTEPDFVHKLSEQRPHDIDLEFSMADLENLAIPRAAFKDIVKMMDYGEGLKKHTRDALRQLEQNYHDTSSKDNFS</sequence>
<evidence type="ECO:0000313" key="4">
    <source>
        <dbReference type="EMBL" id="EFH96158.1"/>
    </source>
</evidence>